<dbReference type="EMBL" id="SSTD01020191">
    <property type="protein sequence ID" value="TYJ95512.1"/>
    <property type="molecule type" value="Genomic_DNA"/>
</dbReference>
<sequence>MLYLAEVPDSVHFLESHLEEIAEKTDMIDVVVGRVEGLPIQELLARVDTLEENGRTANYEYGNSSSGFVAHMKKHVNARLNLTVQAIANQAPAEGAISISRVKITKPKPFYGARNAKTLENYIFDLEQYFRAMNTVTEKAKLTLATMHLSEDAKLWWRSRYVDMQEGHCTIDTSDTLKKEQRSQFFPENVETLARRKLRELKHIGSIREYVKQFAGLMLDIRDMVQDLMSAYAAAERLFDLISDSQDVRGHQSSSPGMNRNSRSSSPKVVGETNVLASLIPDSNDKLNQAEGEANQIEGEAEAKRLRLRWEKDSGRMKAVNSVALPIVELVKRTTIKLGGWKGPVDFAVVRMDDFDVVLGMEFLFEHQVISMPSAKCIVIIGSFPTVVQADIRQPNGFKMILTMQLDKSPTQEEPPSGTIPRDVGKTRGDSPRRHFVCPEKYHGVMPKSWPKSLSMRRMTDHGTESPPEAKTPVKNDYRTMPPKLAELWKWSKKLLGIGFSRPVQAPWGAPVLSLKKKNRSLRWLLDRPRGVKYLSKPDVRPRYCRVRATKADGLKTTCVTRLRAYEFPMVPYSLTDAKGGNGKRKDRRNMDDLESKLVAELRSCPRLANSNGQFMEGFLKRASSLTELLKEEDIQWGGNLEVRPPSMVESKQPLRGQVLRQRNWVQMLNVVQFDHDAQTGLLIRRSQFEIDDSRHVVFPPVIDGPYVGNNPQVHRVEKEWEQMADIARVYLEEASRPMEKRVDQKRCPIKFEWMTWNTKKIEKSRKSLLTE</sequence>
<evidence type="ECO:0000313" key="5">
    <source>
        <dbReference type="Proteomes" id="UP000321947"/>
    </source>
</evidence>
<feature type="region of interest" description="Disordered" evidence="2">
    <location>
        <begin position="456"/>
        <end position="478"/>
    </location>
</feature>
<feature type="compositionally biased region" description="Basic and acidic residues" evidence="2">
    <location>
        <begin position="423"/>
        <end position="433"/>
    </location>
</feature>
<feature type="region of interest" description="Disordered" evidence="2">
    <location>
        <begin position="407"/>
        <end position="433"/>
    </location>
</feature>
<gene>
    <name evidence="4" type="ORF">E5676_scaffold1348G00070</name>
</gene>
<dbReference type="InterPro" id="IPR043502">
    <property type="entry name" value="DNA/RNA_pol_sf"/>
</dbReference>
<feature type="coiled-coil region" evidence="1">
    <location>
        <begin position="280"/>
        <end position="307"/>
    </location>
</feature>
<evidence type="ECO:0000259" key="3">
    <source>
        <dbReference type="Pfam" id="PF03732"/>
    </source>
</evidence>
<accession>A0A5D3B6N5</accession>
<dbReference type="Pfam" id="PF03732">
    <property type="entry name" value="Retrotrans_gag"/>
    <property type="match status" value="1"/>
</dbReference>
<dbReference type="PANTHER" id="PTHR15503:SF45">
    <property type="entry name" value="RNA-DIRECTED DNA POLYMERASE HOMOLOG"/>
    <property type="match status" value="1"/>
</dbReference>
<dbReference type="Gene3D" id="2.40.70.10">
    <property type="entry name" value="Acid Proteases"/>
    <property type="match status" value="1"/>
</dbReference>
<dbReference type="PANTHER" id="PTHR15503">
    <property type="entry name" value="LDOC1 RELATED"/>
    <property type="match status" value="1"/>
</dbReference>
<evidence type="ECO:0000256" key="2">
    <source>
        <dbReference type="SAM" id="MobiDB-lite"/>
    </source>
</evidence>
<dbReference type="InterPro" id="IPR032567">
    <property type="entry name" value="RTL1-rel"/>
</dbReference>
<dbReference type="AlphaFoldDB" id="A0A5D3B6N5"/>
<dbReference type="CDD" id="cd00303">
    <property type="entry name" value="retropepsin_like"/>
    <property type="match status" value="1"/>
</dbReference>
<evidence type="ECO:0000313" key="4">
    <source>
        <dbReference type="EMBL" id="TYJ95512.1"/>
    </source>
</evidence>
<feature type="region of interest" description="Disordered" evidence="2">
    <location>
        <begin position="249"/>
        <end position="269"/>
    </location>
</feature>
<comment type="caution">
    <text evidence="4">The sequence shown here is derived from an EMBL/GenBank/DDBJ whole genome shotgun (WGS) entry which is preliminary data.</text>
</comment>
<dbReference type="SUPFAM" id="SSF56672">
    <property type="entry name" value="DNA/RNA polymerases"/>
    <property type="match status" value="1"/>
</dbReference>
<dbReference type="Proteomes" id="UP000321947">
    <property type="component" value="Unassembled WGS sequence"/>
</dbReference>
<name>A0A5D3B6N5_CUCMM</name>
<dbReference type="Gene3D" id="3.10.10.10">
    <property type="entry name" value="HIV Type 1 Reverse Transcriptase, subunit A, domain 1"/>
    <property type="match status" value="1"/>
</dbReference>
<feature type="compositionally biased region" description="Polar residues" evidence="2">
    <location>
        <begin position="251"/>
        <end position="267"/>
    </location>
</feature>
<keyword evidence="1" id="KW-0175">Coiled coil</keyword>
<dbReference type="InterPro" id="IPR021109">
    <property type="entry name" value="Peptidase_aspartic_dom_sf"/>
</dbReference>
<feature type="domain" description="Retrotransposon gag" evidence="3">
    <location>
        <begin position="144"/>
        <end position="225"/>
    </location>
</feature>
<evidence type="ECO:0000256" key="1">
    <source>
        <dbReference type="SAM" id="Coils"/>
    </source>
</evidence>
<proteinExistence type="predicted"/>
<reference evidence="4 5" key="1">
    <citation type="submission" date="2019-08" db="EMBL/GenBank/DDBJ databases">
        <title>Draft genome sequences of two oriental melons (Cucumis melo L. var makuwa).</title>
        <authorList>
            <person name="Kwon S.-Y."/>
        </authorList>
    </citation>
    <scope>NUCLEOTIDE SEQUENCE [LARGE SCALE GENOMIC DNA]</scope>
    <source>
        <strain evidence="5">cv. Chang Bougi</strain>
        <tissue evidence="4">Leaf</tissue>
    </source>
</reference>
<dbReference type="InterPro" id="IPR005162">
    <property type="entry name" value="Retrotrans_gag_dom"/>
</dbReference>
<organism evidence="4 5">
    <name type="scientific">Cucumis melo var. makuwa</name>
    <name type="common">Oriental melon</name>
    <dbReference type="NCBI Taxonomy" id="1194695"/>
    <lineage>
        <taxon>Eukaryota</taxon>
        <taxon>Viridiplantae</taxon>
        <taxon>Streptophyta</taxon>
        <taxon>Embryophyta</taxon>
        <taxon>Tracheophyta</taxon>
        <taxon>Spermatophyta</taxon>
        <taxon>Magnoliopsida</taxon>
        <taxon>eudicotyledons</taxon>
        <taxon>Gunneridae</taxon>
        <taxon>Pentapetalae</taxon>
        <taxon>rosids</taxon>
        <taxon>fabids</taxon>
        <taxon>Cucurbitales</taxon>
        <taxon>Cucurbitaceae</taxon>
        <taxon>Benincaseae</taxon>
        <taxon>Cucumis</taxon>
    </lineage>
</organism>
<protein>
    <recommendedName>
        <fullName evidence="3">Retrotransposon gag domain-containing protein</fullName>
    </recommendedName>
</protein>